<comment type="catalytic activity">
    <reaction evidence="13">
        <text>sulfate + ATP + H(+) = adenosine 5'-phosphosulfate + diphosphate</text>
        <dbReference type="Rhea" id="RHEA:18133"/>
        <dbReference type="ChEBI" id="CHEBI:15378"/>
        <dbReference type="ChEBI" id="CHEBI:16189"/>
        <dbReference type="ChEBI" id="CHEBI:30616"/>
        <dbReference type="ChEBI" id="CHEBI:33019"/>
        <dbReference type="ChEBI" id="CHEBI:58243"/>
        <dbReference type="EC" id="2.7.7.4"/>
    </reaction>
</comment>
<dbReference type="Pfam" id="PF22594">
    <property type="entry name" value="GTP-eEF1A_C"/>
    <property type="match status" value="1"/>
</dbReference>
<comment type="pathway">
    <text evidence="14">Sulfur metabolism; hydrogen sulfide biosynthesis; sulfite from sulfate: step 2/3.</text>
</comment>
<dbReference type="RefSeq" id="WP_379725355.1">
    <property type="nucleotide sequence ID" value="NZ_JBHRYJ010000001.1"/>
</dbReference>
<dbReference type="NCBIfam" id="NF003013">
    <property type="entry name" value="PRK03846.1"/>
    <property type="match status" value="1"/>
</dbReference>
<keyword evidence="9 14" id="KW-0067">ATP-binding</keyword>
<dbReference type="Gene3D" id="3.40.50.300">
    <property type="entry name" value="P-loop containing nucleotide triphosphate hydrolases"/>
    <property type="match status" value="2"/>
</dbReference>
<dbReference type="SUPFAM" id="SSF50465">
    <property type="entry name" value="EF-Tu/eEF-1alpha/eIF2-gamma C-terminal domain"/>
    <property type="match status" value="1"/>
</dbReference>
<evidence type="ECO:0000256" key="5">
    <source>
        <dbReference type="ARBA" id="ARBA00011760"/>
    </source>
</evidence>
<dbReference type="Gene3D" id="2.40.30.10">
    <property type="entry name" value="Translation factors"/>
    <property type="match status" value="2"/>
</dbReference>
<feature type="domain" description="Tr-type G" evidence="15">
    <location>
        <begin position="10"/>
        <end position="221"/>
    </location>
</feature>
<dbReference type="PROSITE" id="PS51722">
    <property type="entry name" value="G_TR_2"/>
    <property type="match status" value="1"/>
</dbReference>
<dbReference type="InterPro" id="IPR031157">
    <property type="entry name" value="G_TR_CS"/>
</dbReference>
<keyword evidence="6 14" id="KW-0808">Transferase</keyword>
<comment type="caution">
    <text evidence="16">The sequence shown here is derived from an EMBL/GenBank/DDBJ whole genome shotgun (WGS) entry which is preliminary data.</text>
</comment>
<proteinExistence type="inferred from homology"/>
<dbReference type="InterPro" id="IPR027417">
    <property type="entry name" value="P-loop_NTPase"/>
</dbReference>
<keyword evidence="11" id="KW-0511">Multifunctional enzyme</keyword>
<comment type="function">
    <text evidence="2">APS kinase catalyzes the synthesis of activated sulfate.</text>
</comment>
<gene>
    <name evidence="14 16" type="primary">cysC</name>
    <name evidence="16" type="ORF">ACFOOQ_06110</name>
</gene>
<accession>A0ABV7VES0</accession>
<dbReference type="InterPro" id="IPR009001">
    <property type="entry name" value="Transl_elong_EF1A/Init_IF2_C"/>
</dbReference>
<comment type="function">
    <text evidence="14">Catalyzes the synthesis of activated sulfate.</text>
</comment>
<dbReference type="EC" id="2.7.1.25" evidence="14"/>
<evidence type="ECO:0000256" key="12">
    <source>
        <dbReference type="ARBA" id="ARBA00024872"/>
    </source>
</evidence>
<dbReference type="InterPro" id="IPR000795">
    <property type="entry name" value="T_Tr_GTP-bd_dom"/>
</dbReference>
<evidence type="ECO:0000256" key="2">
    <source>
        <dbReference type="ARBA" id="ARBA00002357"/>
    </source>
</evidence>
<dbReference type="NCBIfam" id="TIGR02034">
    <property type="entry name" value="CysN"/>
    <property type="match status" value="1"/>
</dbReference>
<keyword evidence="7" id="KW-0548">Nucleotidyltransferase</keyword>
<dbReference type="CDD" id="cd04095">
    <property type="entry name" value="CysN_NoDQ_III"/>
    <property type="match status" value="1"/>
</dbReference>
<dbReference type="Proteomes" id="UP001595711">
    <property type="component" value="Unassembled WGS sequence"/>
</dbReference>
<dbReference type="GO" id="GO:0004020">
    <property type="term" value="F:adenylylsulfate kinase activity"/>
    <property type="evidence" value="ECO:0007669"/>
    <property type="project" value="UniProtKB-EC"/>
</dbReference>
<keyword evidence="8 14" id="KW-0547">Nucleotide-binding</keyword>
<dbReference type="InterPro" id="IPR054696">
    <property type="entry name" value="GTP-eEF1A_C"/>
</dbReference>
<evidence type="ECO:0000256" key="6">
    <source>
        <dbReference type="ARBA" id="ARBA00022679"/>
    </source>
</evidence>
<dbReference type="Pfam" id="PF01583">
    <property type="entry name" value="APS_kinase"/>
    <property type="match status" value="1"/>
</dbReference>
<evidence type="ECO:0000256" key="11">
    <source>
        <dbReference type="ARBA" id="ARBA00023268"/>
    </source>
</evidence>
<evidence type="ECO:0000256" key="13">
    <source>
        <dbReference type="ARBA" id="ARBA00049370"/>
    </source>
</evidence>
<dbReference type="CDD" id="cd02027">
    <property type="entry name" value="APSK"/>
    <property type="match status" value="1"/>
</dbReference>
<comment type="catalytic activity">
    <reaction evidence="1 14">
        <text>adenosine 5'-phosphosulfate + ATP = 3'-phosphoadenylyl sulfate + ADP + H(+)</text>
        <dbReference type="Rhea" id="RHEA:24152"/>
        <dbReference type="ChEBI" id="CHEBI:15378"/>
        <dbReference type="ChEBI" id="CHEBI:30616"/>
        <dbReference type="ChEBI" id="CHEBI:58243"/>
        <dbReference type="ChEBI" id="CHEBI:58339"/>
        <dbReference type="ChEBI" id="CHEBI:456216"/>
        <dbReference type="EC" id="2.7.1.25"/>
    </reaction>
</comment>
<dbReference type="InterPro" id="IPR002891">
    <property type="entry name" value="APS"/>
</dbReference>
<dbReference type="InterPro" id="IPR059117">
    <property type="entry name" value="APS_kinase_dom"/>
</dbReference>
<keyword evidence="17" id="KW-1185">Reference proteome</keyword>
<evidence type="ECO:0000313" key="17">
    <source>
        <dbReference type="Proteomes" id="UP001595711"/>
    </source>
</evidence>
<dbReference type="PANTHER" id="PTHR23115">
    <property type="entry name" value="TRANSLATION FACTOR"/>
    <property type="match status" value="1"/>
</dbReference>
<evidence type="ECO:0000313" key="16">
    <source>
        <dbReference type="EMBL" id="MFC3675106.1"/>
    </source>
</evidence>
<dbReference type="InterPro" id="IPR050100">
    <property type="entry name" value="TRAFAC_GTPase_members"/>
</dbReference>
<evidence type="ECO:0000259" key="15">
    <source>
        <dbReference type="PROSITE" id="PS51722"/>
    </source>
</evidence>
<comment type="subunit">
    <text evidence="5">Sulfate-activating enzymes, NodP and NodQ, may be physically associated.</text>
</comment>
<keyword evidence="14 16" id="KW-0418">Kinase</keyword>
<keyword evidence="14" id="KW-0597">Phosphoprotein</keyword>
<comment type="function">
    <text evidence="12">Proposed to provide activated sulfate for transfer to Nod factor. ATP sulfurylase may be the GTPase, regulating ATP sulfurylase activity.</text>
</comment>
<evidence type="ECO:0000256" key="8">
    <source>
        <dbReference type="ARBA" id="ARBA00022741"/>
    </source>
</evidence>
<evidence type="ECO:0000256" key="3">
    <source>
        <dbReference type="ARBA" id="ARBA00005438"/>
    </source>
</evidence>
<evidence type="ECO:0000256" key="9">
    <source>
        <dbReference type="ARBA" id="ARBA00022840"/>
    </source>
</evidence>
<dbReference type="InterPro" id="IPR009000">
    <property type="entry name" value="Transl_B-barrel_sf"/>
</dbReference>
<organism evidence="16 17">
    <name type="scientific">Ferrovibrio xuzhouensis</name>
    <dbReference type="NCBI Taxonomy" id="1576914"/>
    <lineage>
        <taxon>Bacteria</taxon>
        <taxon>Pseudomonadati</taxon>
        <taxon>Pseudomonadota</taxon>
        <taxon>Alphaproteobacteria</taxon>
        <taxon>Rhodospirillales</taxon>
        <taxon>Rhodospirillaceae</taxon>
        <taxon>Ferrovibrio</taxon>
    </lineage>
</organism>
<comment type="similarity">
    <text evidence="4">In the N-terminal section; belongs to the TRAFAC class translation factor GTPase superfamily. Classic translation factor GTPase family. CysN/NodQ subfamily.</text>
</comment>
<dbReference type="Pfam" id="PF00009">
    <property type="entry name" value="GTP_EFTU"/>
    <property type="match status" value="1"/>
</dbReference>
<evidence type="ECO:0000256" key="1">
    <source>
        <dbReference type="ARBA" id="ARBA00001823"/>
    </source>
</evidence>
<evidence type="ECO:0000256" key="7">
    <source>
        <dbReference type="ARBA" id="ARBA00022695"/>
    </source>
</evidence>
<dbReference type="NCBIfam" id="TIGR00455">
    <property type="entry name" value="apsK"/>
    <property type="match status" value="1"/>
</dbReference>
<feature type="binding site" evidence="14">
    <location>
        <begin position="455"/>
        <end position="462"/>
    </location>
    <ligand>
        <name>ATP</name>
        <dbReference type="ChEBI" id="CHEBI:30616"/>
    </ligand>
</feature>
<name>A0ABV7VES0_9PROT</name>
<dbReference type="PRINTS" id="PR00315">
    <property type="entry name" value="ELONGATNFCT"/>
</dbReference>
<dbReference type="InterPro" id="IPR044139">
    <property type="entry name" value="CysN_NoDQ_III"/>
</dbReference>
<sequence>MLARAGSQKGRAFPIVIVGHVDHGKSTLVGRLLHDTDSLPDGKLEQLKAVSAKRGLEFEWSFLLDALQVERDQGITVDTTQIWFTTEQRRYVIIDAPGHKEFLKNMVTGAAQADAAILVVDAAQGLAEQTKRHAYLLHLLGIRQVAVAINKIDLIGHDAARFSEVAEAVRGYLADIGIEVSALVPVSARAGDNIAVHSAATPWYQGPTLIGALDAFVPRAHAVDQPLRLPVQDLYRFDDRRIVVGRIESGRLAVGDRIRFAPLGREATVATLEAWRGDGGAHVPRAEAFAGESVAFTLDEEVFVERGALASTPDRRPIDANRITARLFWLDREVLKPGDRLTLKIGTAEREAEVEAITESLDVETLDVATATQVDRNGVARVILRTRRPVALDTYDAQARTGRGVLIRGPQIVGGLVIEAADRVAHDIVAVDSSVTAADRARLNGHRGGVLWLTGLSGAGKSTLAMATQRALFAQGKQITVLDGDNLRRGLNRDLGFSEADRAENIRRLAEVAKLMADTGMIVIVSAISPLQAHRDTARQIIGAGFHEVHVRADLASCESRDPKGLYKRARAGEIAAFTGISAPYEAPVAAQLTIDTTRLSVSDAGETLLDYATRYFAA</sequence>
<protein>
    <recommendedName>
        <fullName evidence="14">Adenylyl-sulfate kinase</fullName>
        <ecNumber evidence="14">2.7.1.25</ecNumber>
    </recommendedName>
    <alternativeName>
        <fullName evidence="14">APS kinase</fullName>
    </alternativeName>
    <alternativeName>
        <fullName evidence="14">ATP adenosine-5'-phosphosulfate 3'-phosphotransferase</fullName>
    </alternativeName>
    <alternativeName>
        <fullName evidence="14">Adenosine-5'-phosphosulfate kinase</fullName>
    </alternativeName>
</protein>
<reference evidence="17" key="1">
    <citation type="journal article" date="2019" name="Int. J. Syst. Evol. Microbiol.">
        <title>The Global Catalogue of Microorganisms (GCM) 10K type strain sequencing project: providing services to taxonomists for standard genome sequencing and annotation.</title>
        <authorList>
            <consortium name="The Broad Institute Genomics Platform"/>
            <consortium name="The Broad Institute Genome Sequencing Center for Infectious Disease"/>
            <person name="Wu L."/>
            <person name="Ma J."/>
        </authorList>
    </citation>
    <scope>NUCLEOTIDE SEQUENCE [LARGE SCALE GENOMIC DNA]</scope>
    <source>
        <strain evidence="17">KCTC 42182</strain>
    </source>
</reference>
<dbReference type="SUPFAM" id="SSF50447">
    <property type="entry name" value="Translation proteins"/>
    <property type="match status" value="1"/>
</dbReference>
<dbReference type="PROSITE" id="PS00301">
    <property type="entry name" value="G_TR_1"/>
    <property type="match status" value="1"/>
</dbReference>
<keyword evidence="10" id="KW-0342">GTP-binding</keyword>
<comment type="similarity">
    <text evidence="3">In the C-terminal section; belongs to the APS kinase family.</text>
</comment>
<evidence type="ECO:0000256" key="4">
    <source>
        <dbReference type="ARBA" id="ARBA00007237"/>
    </source>
</evidence>
<dbReference type="EMBL" id="JBHRYJ010000001">
    <property type="protein sequence ID" value="MFC3675106.1"/>
    <property type="molecule type" value="Genomic_DNA"/>
</dbReference>
<dbReference type="HAMAP" id="MF_00065">
    <property type="entry name" value="Adenylyl_sulf_kinase"/>
    <property type="match status" value="1"/>
</dbReference>
<dbReference type="InterPro" id="IPR011779">
    <property type="entry name" value="SO4_adenylTrfase_lsu"/>
</dbReference>
<dbReference type="SUPFAM" id="SSF52540">
    <property type="entry name" value="P-loop containing nucleoside triphosphate hydrolases"/>
    <property type="match status" value="2"/>
</dbReference>
<evidence type="ECO:0000256" key="14">
    <source>
        <dbReference type="HAMAP-Rule" id="MF_00065"/>
    </source>
</evidence>
<comment type="similarity">
    <text evidence="14">Belongs to the APS kinase family.</text>
</comment>
<evidence type="ECO:0000256" key="10">
    <source>
        <dbReference type="ARBA" id="ARBA00023134"/>
    </source>
</evidence>
<feature type="active site" description="Phosphoserine intermediate" evidence="14">
    <location>
        <position position="529"/>
    </location>
</feature>